<evidence type="ECO:0000313" key="3">
    <source>
        <dbReference type="Proteomes" id="UP000681075"/>
    </source>
</evidence>
<evidence type="ECO:0000313" key="2">
    <source>
        <dbReference type="EMBL" id="GIL38955.1"/>
    </source>
</evidence>
<sequence length="142" mass="15213">MKLHKLDDKLSVAAQIAPGDARAIAQGGARTLINNRPDNEEPNQFSHDDARTEAEAVGLSYLYQPVTTPTIDRAAIDAFADSVAQSPGPVVAHCRSGTRCYLLWAAGKVLRNGADPETLISEATGRGFDITALRGVLERTKK</sequence>
<protein>
    <recommendedName>
        <fullName evidence="1">Beta-lactamase hydrolase-like protein phosphatase-like domain-containing protein</fullName>
    </recommendedName>
</protein>
<proteinExistence type="predicted"/>
<name>A0A8S8XCD6_9PROT</name>
<evidence type="ECO:0000259" key="1">
    <source>
        <dbReference type="Pfam" id="PF04273"/>
    </source>
</evidence>
<gene>
    <name evidence="2" type="ORF">TMPK1_11920</name>
</gene>
<dbReference type="RefSeq" id="WP_420242055.1">
    <property type="nucleotide sequence ID" value="NZ_BOPV01000001.1"/>
</dbReference>
<dbReference type="Proteomes" id="UP000681075">
    <property type="component" value="Unassembled WGS sequence"/>
</dbReference>
<dbReference type="Pfam" id="PF04273">
    <property type="entry name" value="BLH_phosphatase"/>
    <property type="match status" value="1"/>
</dbReference>
<dbReference type="Gene3D" id="3.90.190.10">
    <property type="entry name" value="Protein tyrosine phosphatase superfamily"/>
    <property type="match status" value="1"/>
</dbReference>
<dbReference type="GO" id="GO:0016787">
    <property type="term" value="F:hydrolase activity"/>
    <property type="evidence" value="ECO:0007669"/>
    <property type="project" value="InterPro"/>
</dbReference>
<accession>A0A8S8XCD6</accession>
<dbReference type="CDD" id="cd14503">
    <property type="entry name" value="PTP-bact"/>
    <property type="match status" value="1"/>
</dbReference>
<dbReference type="InterPro" id="IPR005939">
    <property type="entry name" value="BLH_phosphatase-like"/>
</dbReference>
<keyword evidence="3" id="KW-1185">Reference proteome</keyword>
<dbReference type="InterPro" id="IPR029021">
    <property type="entry name" value="Prot-tyrosine_phosphatase-like"/>
</dbReference>
<dbReference type="AlphaFoldDB" id="A0A8S8XCD6"/>
<dbReference type="EMBL" id="BOPV01000001">
    <property type="protein sequence ID" value="GIL38955.1"/>
    <property type="molecule type" value="Genomic_DNA"/>
</dbReference>
<comment type="caution">
    <text evidence="2">The sequence shown here is derived from an EMBL/GenBank/DDBJ whole genome shotgun (WGS) entry which is preliminary data.</text>
</comment>
<dbReference type="SUPFAM" id="SSF52799">
    <property type="entry name" value="(Phosphotyrosine protein) phosphatases II"/>
    <property type="match status" value="1"/>
</dbReference>
<feature type="domain" description="Beta-lactamase hydrolase-like protein phosphatase-like" evidence="1">
    <location>
        <begin position="5"/>
        <end position="109"/>
    </location>
</feature>
<reference evidence="2" key="1">
    <citation type="submission" date="2021-02" db="EMBL/GenBank/DDBJ databases">
        <title>Genome sequence of Rhodospirillales sp. strain TMPK1 isolated from soil.</title>
        <authorList>
            <person name="Nakai R."/>
            <person name="Kusada H."/>
            <person name="Tamaki H."/>
        </authorList>
    </citation>
    <scope>NUCLEOTIDE SEQUENCE</scope>
    <source>
        <strain evidence="2">TMPK1</strain>
    </source>
</reference>
<dbReference type="NCBIfam" id="TIGR01244">
    <property type="entry name" value="TIGR01244 family sulfur transferase"/>
    <property type="match status" value="1"/>
</dbReference>
<organism evidence="2 3">
    <name type="scientific">Roseiterribacter gracilis</name>
    <dbReference type="NCBI Taxonomy" id="2812848"/>
    <lineage>
        <taxon>Bacteria</taxon>
        <taxon>Pseudomonadati</taxon>
        <taxon>Pseudomonadota</taxon>
        <taxon>Alphaproteobacteria</taxon>
        <taxon>Rhodospirillales</taxon>
        <taxon>Roseiterribacteraceae</taxon>
        <taxon>Roseiterribacter</taxon>
    </lineage>
</organism>